<evidence type="ECO:0000259" key="3">
    <source>
        <dbReference type="PROSITE" id="PS51736"/>
    </source>
</evidence>
<dbReference type="GO" id="GO:0003677">
    <property type="term" value="F:DNA binding"/>
    <property type="evidence" value="ECO:0007669"/>
    <property type="project" value="UniProtKB-KW"/>
</dbReference>
<protein>
    <submittedName>
        <fullName evidence="5">Recombinase family protein</fullName>
    </submittedName>
</protein>
<feature type="domain" description="Recombinase" evidence="4">
    <location>
        <begin position="150"/>
        <end position="263"/>
    </location>
</feature>
<keyword evidence="1" id="KW-0238">DNA-binding</keyword>
<dbReference type="InterPro" id="IPR006119">
    <property type="entry name" value="Resolv_N"/>
</dbReference>
<feature type="domain" description="Resolvase/invertase-type recombinase catalytic" evidence="3">
    <location>
        <begin position="3"/>
        <end position="147"/>
    </location>
</feature>
<proteinExistence type="predicted"/>
<dbReference type="Pfam" id="PF00239">
    <property type="entry name" value="Resolvase"/>
    <property type="match status" value="1"/>
</dbReference>
<dbReference type="Proteomes" id="UP000217720">
    <property type="component" value="Unassembled WGS sequence"/>
</dbReference>
<dbReference type="RefSeq" id="WP_096160824.1">
    <property type="nucleotide sequence ID" value="NZ_JABUXX010000001.1"/>
</dbReference>
<dbReference type="InterPro" id="IPR050639">
    <property type="entry name" value="SSR_resolvase"/>
</dbReference>
<organism evidence="5 6">
    <name type="scientific">Brevibacterium aurantiacum</name>
    <dbReference type="NCBI Taxonomy" id="273384"/>
    <lineage>
        <taxon>Bacteria</taxon>
        <taxon>Bacillati</taxon>
        <taxon>Actinomycetota</taxon>
        <taxon>Actinomycetes</taxon>
        <taxon>Micrococcales</taxon>
        <taxon>Brevibacteriaceae</taxon>
        <taxon>Brevibacterium</taxon>
    </lineage>
</organism>
<dbReference type="InterPro" id="IPR038109">
    <property type="entry name" value="DNA_bind_recomb_sf"/>
</dbReference>
<evidence type="ECO:0000313" key="6">
    <source>
        <dbReference type="Proteomes" id="UP000217720"/>
    </source>
</evidence>
<dbReference type="Pfam" id="PF07508">
    <property type="entry name" value="Recombinase"/>
    <property type="match status" value="1"/>
</dbReference>
<dbReference type="PANTHER" id="PTHR30461">
    <property type="entry name" value="DNA-INVERTASE FROM LAMBDOID PROPHAGE"/>
    <property type="match status" value="1"/>
</dbReference>
<sequence length="469" mass="52347">MTKVAAYVRASVDFTGERWSVGTQKEVIARRAKERGWKIVDVYEDSGVSASKARGPKTDWARMLRDADAGHIDMVVAVDVDRLLRSTKDLNTLIDHGLKIVTLDGEIDLSTADGEFRATMLASIARFETRRKSERQLRSNARRRAEGLPASAWTPFGWTKDGKVVPDQAEAVRRAFDSFLGEPSLSIRRIREDLNAAGHRTARGSEFSTDAVRYLLGNPLYAGFIKKYSTGELHPVTDERFPPIVAEQTWRAALAKLEDNVRRAARQGNQPKYLLSSVGLCGKCGATLVSGTNSQGVGTYRCGDHFHLSRQRTPVDAMVTEAVLTRLSAGDVHDLVVPKEDVGVDRETLLTERNALIERVNELSPMLSDVSQPVIEITQAINDVKARIVEIDAELHDRSVSQTSDFMVDIADPVGTVQRREAVERKWDAWDMDRRRLLVDELVTVTIEPIRPGHVKFDPDLIRIDPSRN</sequence>
<evidence type="ECO:0000256" key="2">
    <source>
        <dbReference type="ARBA" id="ARBA00023172"/>
    </source>
</evidence>
<dbReference type="InterPro" id="IPR036162">
    <property type="entry name" value="Resolvase-like_N_sf"/>
</dbReference>
<gene>
    <name evidence="5" type="ORF">CIK62_13460</name>
</gene>
<dbReference type="SMART" id="SM00857">
    <property type="entry name" value="Resolvase"/>
    <property type="match status" value="1"/>
</dbReference>
<dbReference type="Gene3D" id="3.40.50.1390">
    <property type="entry name" value="Resolvase, N-terminal catalytic domain"/>
    <property type="match status" value="1"/>
</dbReference>
<dbReference type="SUPFAM" id="SSF53041">
    <property type="entry name" value="Resolvase-like"/>
    <property type="match status" value="1"/>
</dbReference>
<comment type="caution">
    <text evidence="5">The sequence shown here is derived from an EMBL/GenBank/DDBJ whole genome shotgun (WGS) entry which is preliminary data.</text>
</comment>
<evidence type="ECO:0000259" key="4">
    <source>
        <dbReference type="PROSITE" id="PS51737"/>
    </source>
</evidence>
<dbReference type="CDD" id="cd00338">
    <property type="entry name" value="Ser_Recombinase"/>
    <property type="match status" value="1"/>
</dbReference>
<evidence type="ECO:0000256" key="1">
    <source>
        <dbReference type="ARBA" id="ARBA00023125"/>
    </source>
</evidence>
<keyword evidence="2" id="KW-0233">DNA recombination</keyword>
<dbReference type="InterPro" id="IPR011109">
    <property type="entry name" value="DNA_bind_recombinase_dom"/>
</dbReference>
<accession>A0A2A3ZD08</accession>
<name>A0A2A3ZD08_BREAU</name>
<dbReference type="EMBL" id="NRGO01000015">
    <property type="protein sequence ID" value="PCC49404.1"/>
    <property type="molecule type" value="Genomic_DNA"/>
</dbReference>
<dbReference type="AlphaFoldDB" id="A0A2A3ZD08"/>
<reference evidence="5 6" key="1">
    <citation type="journal article" date="2017" name="Elife">
        <title>Extensive horizontal gene transfer in cheese-associated bacteria.</title>
        <authorList>
            <person name="Bonham K.S."/>
            <person name="Wolfe B.E."/>
            <person name="Dutton R.J."/>
        </authorList>
    </citation>
    <scope>NUCLEOTIDE SEQUENCE [LARGE SCALE GENOMIC DNA]</scope>
    <source>
        <strain evidence="5 6">900_6</strain>
    </source>
</reference>
<dbReference type="GO" id="GO:0000150">
    <property type="term" value="F:DNA strand exchange activity"/>
    <property type="evidence" value="ECO:0007669"/>
    <property type="project" value="InterPro"/>
</dbReference>
<dbReference type="PROSITE" id="PS51736">
    <property type="entry name" value="RECOMBINASES_3"/>
    <property type="match status" value="1"/>
</dbReference>
<dbReference type="Gene3D" id="3.90.1750.20">
    <property type="entry name" value="Putative Large Serine Recombinase, Chain B, Domain 2"/>
    <property type="match status" value="1"/>
</dbReference>
<evidence type="ECO:0000313" key="5">
    <source>
        <dbReference type="EMBL" id="PCC49404.1"/>
    </source>
</evidence>
<dbReference type="PANTHER" id="PTHR30461:SF2">
    <property type="entry name" value="SERINE RECOMBINASE PINE-RELATED"/>
    <property type="match status" value="1"/>
</dbReference>
<dbReference type="PROSITE" id="PS51737">
    <property type="entry name" value="RECOMBINASE_DNA_BIND"/>
    <property type="match status" value="1"/>
</dbReference>